<evidence type="ECO:0000259" key="1">
    <source>
        <dbReference type="Pfam" id="PF07883"/>
    </source>
</evidence>
<feature type="domain" description="Cupin type-2" evidence="1">
    <location>
        <begin position="4"/>
        <end position="67"/>
    </location>
</feature>
<dbReference type="PANTHER" id="PTHR36440:SF1">
    <property type="entry name" value="PUTATIVE (AFU_ORTHOLOGUE AFUA_8G07350)-RELATED"/>
    <property type="match status" value="1"/>
</dbReference>
<dbReference type="InterPro" id="IPR011051">
    <property type="entry name" value="RmlC_Cupin_sf"/>
</dbReference>
<evidence type="ECO:0000313" key="3">
    <source>
        <dbReference type="Proteomes" id="UP001174209"/>
    </source>
</evidence>
<name>A0ABT8K0E4_9MICC</name>
<dbReference type="Gene3D" id="2.60.120.10">
    <property type="entry name" value="Jelly Rolls"/>
    <property type="match status" value="1"/>
</dbReference>
<proteinExistence type="predicted"/>
<comment type="caution">
    <text evidence="2">The sequence shown here is derived from an EMBL/GenBank/DDBJ whole genome shotgun (WGS) entry which is preliminary data.</text>
</comment>
<reference evidence="2" key="1">
    <citation type="submission" date="2023-06" db="EMBL/GenBank/DDBJ databases">
        <title>MT1 and MT2 Draft Genomes of Novel Species.</title>
        <authorList>
            <person name="Venkateswaran K."/>
        </authorList>
    </citation>
    <scope>NUCLEOTIDE SEQUENCE</scope>
    <source>
        <strain evidence="2">IIF3SC-B10</strain>
    </source>
</reference>
<evidence type="ECO:0000313" key="2">
    <source>
        <dbReference type="EMBL" id="MDN4610890.1"/>
    </source>
</evidence>
<accession>A0ABT8K0E4</accession>
<protein>
    <submittedName>
        <fullName evidence="2">Cupin domain-containing protein</fullName>
    </submittedName>
</protein>
<dbReference type="RefSeq" id="WP_301228721.1">
    <property type="nucleotide sequence ID" value="NZ_JAROCG010000001.1"/>
</dbReference>
<keyword evidence="3" id="KW-1185">Reference proteome</keyword>
<dbReference type="InterPro" id="IPR014710">
    <property type="entry name" value="RmlC-like_jellyroll"/>
</dbReference>
<dbReference type="InterPro" id="IPR013096">
    <property type="entry name" value="Cupin_2"/>
</dbReference>
<organism evidence="2 3">
    <name type="scientific">Arthrobacter burdickii</name>
    <dbReference type="NCBI Taxonomy" id="3035920"/>
    <lineage>
        <taxon>Bacteria</taxon>
        <taxon>Bacillati</taxon>
        <taxon>Actinomycetota</taxon>
        <taxon>Actinomycetes</taxon>
        <taxon>Micrococcales</taxon>
        <taxon>Micrococcaceae</taxon>
        <taxon>Arthrobacter</taxon>
    </lineage>
</organism>
<dbReference type="Proteomes" id="UP001174209">
    <property type="component" value="Unassembled WGS sequence"/>
</dbReference>
<dbReference type="InterPro" id="IPR053146">
    <property type="entry name" value="QDO-like"/>
</dbReference>
<dbReference type="Pfam" id="PF07883">
    <property type="entry name" value="Cupin_2"/>
    <property type="match status" value="1"/>
</dbReference>
<dbReference type="EMBL" id="JAROCG010000001">
    <property type="protein sequence ID" value="MDN4610890.1"/>
    <property type="molecule type" value="Genomic_DNA"/>
</dbReference>
<gene>
    <name evidence="2" type="ORF">P5G52_08390</name>
</gene>
<sequence>MPEPPGFGPPLHIHHDAAEVFYVLAGEYRIFVNGEERVCPEGSFVYIPAGVVHGFRVGDKPSRKLNIYSPAAMVGYFDELSAALAQGNDDPDRVTNIAAKYSMEVVGPVPENYV</sequence>
<dbReference type="PANTHER" id="PTHR36440">
    <property type="entry name" value="PUTATIVE (AFU_ORTHOLOGUE AFUA_8G07350)-RELATED"/>
    <property type="match status" value="1"/>
</dbReference>
<dbReference type="SUPFAM" id="SSF51182">
    <property type="entry name" value="RmlC-like cupins"/>
    <property type="match status" value="1"/>
</dbReference>